<gene>
    <name evidence="1" type="ORF">IHE45_10G041700</name>
</gene>
<organism evidence="1 2">
    <name type="scientific">Dioscorea alata</name>
    <name type="common">Purple yam</name>
    <dbReference type="NCBI Taxonomy" id="55571"/>
    <lineage>
        <taxon>Eukaryota</taxon>
        <taxon>Viridiplantae</taxon>
        <taxon>Streptophyta</taxon>
        <taxon>Embryophyta</taxon>
        <taxon>Tracheophyta</taxon>
        <taxon>Spermatophyta</taxon>
        <taxon>Magnoliopsida</taxon>
        <taxon>Liliopsida</taxon>
        <taxon>Dioscoreales</taxon>
        <taxon>Dioscoreaceae</taxon>
        <taxon>Dioscorea</taxon>
    </lineage>
</organism>
<name>A0ACB7VAM6_DIOAL</name>
<proteinExistence type="predicted"/>
<reference evidence="2" key="1">
    <citation type="journal article" date="2022" name="Nat. Commun.">
        <title>Chromosome evolution and the genetic basis of agronomically important traits in greater yam.</title>
        <authorList>
            <person name="Bredeson J.V."/>
            <person name="Lyons J.B."/>
            <person name="Oniyinde I.O."/>
            <person name="Okereke N.R."/>
            <person name="Kolade O."/>
            <person name="Nnabue I."/>
            <person name="Nwadili C.O."/>
            <person name="Hribova E."/>
            <person name="Parker M."/>
            <person name="Nwogha J."/>
            <person name="Shu S."/>
            <person name="Carlson J."/>
            <person name="Kariba R."/>
            <person name="Muthemba S."/>
            <person name="Knop K."/>
            <person name="Barton G.J."/>
            <person name="Sherwood A.V."/>
            <person name="Lopez-Montes A."/>
            <person name="Asiedu R."/>
            <person name="Jamnadass R."/>
            <person name="Muchugi A."/>
            <person name="Goodstein D."/>
            <person name="Egesi C.N."/>
            <person name="Featherston J."/>
            <person name="Asfaw A."/>
            <person name="Simpson G.G."/>
            <person name="Dolezel J."/>
            <person name="Hendre P.S."/>
            <person name="Van Deynze A."/>
            <person name="Kumar P.L."/>
            <person name="Obidiegwu J.E."/>
            <person name="Bhattacharjee R."/>
            <person name="Rokhsar D.S."/>
        </authorList>
    </citation>
    <scope>NUCLEOTIDE SEQUENCE [LARGE SCALE GENOMIC DNA]</scope>
    <source>
        <strain evidence="2">cv. TDa95/00328</strain>
    </source>
</reference>
<evidence type="ECO:0000313" key="1">
    <source>
        <dbReference type="EMBL" id="KAH7670648.1"/>
    </source>
</evidence>
<accession>A0ACB7VAM6</accession>
<protein>
    <submittedName>
        <fullName evidence="1">Sieve element occlusion C-terminal protein</fullName>
    </submittedName>
</protein>
<sequence>MSSLNNSFMHLTPFSHEDILIRKILQTHMPDGRLFDAAPFLDVALSIVRHISKFSVVNLQINAFPVEKEHGVEIGLDNREIGCIINHIACEIMFNVCKHRSSHSTTMAVLESVEKYSWGMKAVIVLVAFAMSYGQFWLVIQLYHENPLALCLAMLKGIPKKTELMSVFENCSKPLIYLFEKMVDLTKCMLDFEILPVQYTGIDYEATALMKTQIHLSSYWVMRSAVACTSQITSTIYEHINPVSSVWELWSLAHRISYIHYHLKKEFDSFKLKIEKKIKVNLIHLLGEVHDDNQKVLSSLFALKKDFPLKSGLSKDKVGVDVLINKEVILFISRPNISLEKLLFILQQLQYDSRHENRAYDIVWVPIAKAIAWSHSEKKAFSSLLELWPWYLLYEPTALSLSVIEFIKDVWQFHGDPVMVVLDFKGKVTSLNAIDMISIWRDLAYPFSVAREKELWVEQSWTMELLIDNIYPLIMYWMDQRKIICLHGSSNINWIRELTKKMKAITNASVQVELIYVGCKDMEITKDILSTIISENLSNYLPLLKIYFFWTRLECMKRSKLRLGYETEDDTFLNELSSLLSTSSADKGWLLVGAAKSKDILRLTGNQCLELLSLFDVWGEYANKFGILGAMRQALAPPIQAGCGNFAIIPHVEEITEDACVCKICNALMEKYIMYQCTSV</sequence>
<dbReference type="Proteomes" id="UP000827976">
    <property type="component" value="Chromosome 10"/>
</dbReference>
<evidence type="ECO:0000313" key="2">
    <source>
        <dbReference type="Proteomes" id="UP000827976"/>
    </source>
</evidence>
<comment type="caution">
    <text evidence="1">The sequence shown here is derived from an EMBL/GenBank/DDBJ whole genome shotgun (WGS) entry which is preliminary data.</text>
</comment>
<dbReference type="EMBL" id="CM037020">
    <property type="protein sequence ID" value="KAH7670648.1"/>
    <property type="molecule type" value="Genomic_DNA"/>
</dbReference>
<keyword evidence="2" id="KW-1185">Reference proteome</keyword>